<accession>A0ABW2RCA2</accession>
<reference evidence="2" key="1">
    <citation type="journal article" date="2019" name="Int. J. Syst. Evol. Microbiol.">
        <title>The Global Catalogue of Microorganisms (GCM) 10K type strain sequencing project: providing services to taxonomists for standard genome sequencing and annotation.</title>
        <authorList>
            <consortium name="The Broad Institute Genomics Platform"/>
            <consortium name="The Broad Institute Genome Sequencing Center for Infectious Disease"/>
            <person name="Wu L."/>
            <person name="Ma J."/>
        </authorList>
    </citation>
    <scope>NUCLEOTIDE SEQUENCE [LARGE SCALE GENOMIC DNA]</scope>
    <source>
        <strain evidence="2">CCUG 54518</strain>
    </source>
</reference>
<proteinExistence type="predicted"/>
<evidence type="ECO:0000313" key="2">
    <source>
        <dbReference type="Proteomes" id="UP001596495"/>
    </source>
</evidence>
<protein>
    <submittedName>
        <fullName evidence="1">Uncharacterized protein</fullName>
    </submittedName>
</protein>
<dbReference type="Proteomes" id="UP001596495">
    <property type="component" value="Unassembled WGS sequence"/>
</dbReference>
<dbReference type="RefSeq" id="WP_374639836.1">
    <property type="nucleotide sequence ID" value="NZ_JBHTBX010000010.1"/>
</dbReference>
<comment type="caution">
    <text evidence="1">The sequence shown here is derived from an EMBL/GenBank/DDBJ whole genome shotgun (WGS) entry which is preliminary data.</text>
</comment>
<gene>
    <name evidence="1" type="ORF">ACFQNJ_14580</name>
</gene>
<organism evidence="1 2">
    <name type="scientific">Hydrogenophaga bisanensis</name>
    <dbReference type="NCBI Taxonomy" id="439611"/>
    <lineage>
        <taxon>Bacteria</taxon>
        <taxon>Pseudomonadati</taxon>
        <taxon>Pseudomonadota</taxon>
        <taxon>Betaproteobacteria</taxon>
        <taxon>Burkholderiales</taxon>
        <taxon>Comamonadaceae</taxon>
        <taxon>Hydrogenophaga</taxon>
    </lineage>
</organism>
<sequence>MLGIKKARKFIEANPDHPSSAVLSELVVALESESPMAITNLYKLGYDEFKLALEILEEWRLDRYYTSKVRLLDLSVQLSQMKRQGDGSEVQPSA</sequence>
<name>A0ABW2RCA2_9BURK</name>
<keyword evidence="2" id="KW-1185">Reference proteome</keyword>
<dbReference type="EMBL" id="JBHTBX010000010">
    <property type="protein sequence ID" value="MFC7435738.1"/>
    <property type="molecule type" value="Genomic_DNA"/>
</dbReference>
<evidence type="ECO:0000313" key="1">
    <source>
        <dbReference type="EMBL" id="MFC7435738.1"/>
    </source>
</evidence>